<gene>
    <name evidence="6" type="ORF">CARN8_7060002</name>
</gene>
<dbReference type="PANTHER" id="PTHR43701">
    <property type="entry name" value="MEMBRANE TRANSPORTER PROTEIN MJ0441-RELATED"/>
    <property type="match status" value="1"/>
</dbReference>
<name>A0A3P3ZRV9_9ZZZZ</name>
<feature type="transmembrane region" description="Helical" evidence="5">
    <location>
        <begin position="146"/>
        <end position="179"/>
    </location>
</feature>
<comment type="subcellular location">
    <subcellularLocation>
        <location evidence="1">Membrane</location>
        <topology evidence="1">Multi-pass membrane protein</topology>
    </subcellularLocation>
</comment>
<dbReference type="GO" id="GO:0016020">
    <property type="term" value="C:membrane"/>
    <property type="evidence" value="ECO:0007669"/>
    <property type="project" value="UniProtKB-SubCell"/>
</dbReference>
<feature type="transmembrane region" description="Helical" evidence="5">
    <location>
        <begin position="215"/>
        <end position="234"/>
    </location>
</feature>
<dbReference type="Pfam" id="PF01925">
    <property type="entry name" value="TauE"/>
    <property type="match status" value="1"/>
</dbReference>
<keyword evidence="2 5" id="KW-0812">Transmembrane</keyword>
<sequence length="262" mass="27132">MIGLAHAGLGALTGLAIGLTGVGGGALMAPALIFWFGVEPQSAIATDLWFAVLTKLVAVKAHHGEGQVDWQVVRRLWWGSVPVACLVVLLVGHGVTLGKPEDLIASVGVLVIVTGLGLLMAPHLLKVGRMRRLGRPERFKAVQPVLTVVGGAGLGFCVALTSIGAGALGSVLLMYLYPLRMTPHRLVATDIAHAIPLALVAGLGYLWAGKVDGSLLLDLLAGSLPAVLVGSLLSRSIPGRWMQILLATLLLVAGMKVLKGVV</sequence>
<keyword evidence="4 5" id="KW-0472">Membrane</keyword>
<proteinExistence type="predicted"/>
<reference evidence="6" key="1">
    <citation type="submission" date="2018-10" db="EMBL/GenBank/DDBJ databases">
        <authorList>
            <person name="Plewniak F."/>
        </authorList>
    </citation>
    <scope>NUCLEOTIDE SEQUENCE</scope>
</reference>
<feature type="transmembrane region" description="Helical" evidence="5">
    <location>
        <begin position="76"/>
        <end position="97"/>
    </location>
</feature>
<dbReference type="AlphaFoldDB" id="A0A3P3ZRV9"/>
<organism evidence="6">
    <name type="scientific">mine drainage metagenome</name>
    <dbReference type="NCBI Taxonomy" id="410659"/>
    <lineage>
        <taxon>unclassified sequences</taxon>
        <taxon>metagenomes</taxon>
        <taxon>ecological metagenomes</taxon>
    </lineage>
</organism>
<accession>A0A3P3ZRV9</accession>
<evidence type="ECO:0000256" key="4">
    <source>
        <dbReference type="ARBA" id="ARBA00023136"/>
    </source>
</evidence>
<protein>
    <submittedName>
        <fullName evidence="6">Putative membrane transporter protein</fullName>
    </submittedName>
</protein>
<evidence type="ECO:0000256" key="5">
    <source>
        <dbReference type="SAM" id="Phobius"/>
    </source>
</evidence>
<feature type="transmembrane region" description="Helical" evidence="5">
    <location>
        <begin position="191"/>
        <end position="208"/>
    </location>
</feature>
<evidence type="ECO:0000313" key="6">
    <source>
        <dbReference type="EMBL" id="VAY89540.1"/>
    </source>
</evidence>
<evidence type="ECO:0000256" key="2">
    <source>
        <dbReference type="ARBA" id="ARBA00022692"/>
    </source>
</evidence>
<dbReference type="PANTHER" id="PTHR43701:SF2">
    <property type="entry name" value="MEMBRANE TRANSPORTER PROTEIN YJNA-RELATED"/>
    <property type="match status" value="1"/>
</dbReference>
<dbReference type="EMBL" id="UOYP01000675">
    <property type="protein sequence ID" value="VAY89540.1"/>
    <property type="molecule type" value="Genomic_DNA"/>
</dbReference>
<dbReference type="InterPro" id="IPR002781">
    <property type="entry name" value="TM_pro_TauE-like"/>
</dbReference>
<evidence type="ECO:0000256" key="1">
    <source>
        <dbReference type="ARBA" id="ARBA00004141"/>
    </source>
</evidence>
<dbReference type="InterPro" id="IPR051598">
    <property type="entry name" value="TSUP/Inactive_protease-like"/>
</dbReference>
<evidence type="ECO:0000256" key="3">
    <source>
        <dbReference type="ARBA" id="ARBA00022989"/>
    </source>
</evidence>
<feature type="transmembrane region" description="Helical" evidence="5">
    <location>
        <begin position="103"/>
        <end position="125"/>
    </location>
</feature>
<feature type="transmembrane region" description="Helical" evidence="5">
    <location>
        <begin position="240"/>
        <end position="258"/>
    </location>
</feature>
<keyword evidence="3 5" id="KW-1133">Transmembrane helix</keyword>
<feature type="transmembrane region" description="Helical" evidence="5">
    <location>
        <begin position="12"/>
        <end position="36"/>
    </location>
</feature>